<evidence type="ECO:0000313" key="4">
    <source>
        <dbReference type="EMBL" id="THH18225.1"/>
    </source>
</evidence>
<dbReference type="InterPro" id="IPR031728">
    <property type="entry name" value="GlcAase_C"/>
</dbReference>
<dbReference type="InterPro" id="IPR052974">
    <property type="entry name" value="GH79_Enzymes"/>
</dbReference>
<comment type="caution">
    <text evidence="4">The sequence shown here is derived from an EMBL/GenBank/DDBJ whole genome shotgun (WGS) entry which is preliminary data.</text>
</comment>
<dbReference type="PANTHER" id="PTHR36183:SF2">
    <property type="entry name" value="BETA-GLUCURONIDASE C-TERMINAL DOMAIN-CONTAINING PROTEIN"/>
    <property type="match status" value="1"/>
</dbReference>
<dbReference type="Gene3D" id="3.20.20.80">
    <property type="entry name" value="Glycosidases"/>
    <property type="match status" value="1"/>
</dbReference>
<evidence type="ECO:0000313" key="5">
    <source>
        <dbReference type="Proteomes" id="UP000310158"/>
    </source>
</evidence>
<feature type="transmembrane region" description="Helical" evidence="1">
    <location>
        <begin position="643"/>
        <end position="661"/>
    </location>
</feature>
<evidence type="ECO:0000256" key="2">
    <source>
        <dbReference type="SAM" id="SignalP"/>
    </source>
</evidence>
<keyword evidence="1" id="KW-0812">Transmembrane</keyword>
<name>A0A4S4M0A4_9AGAM</name>
<dbReference type="AlphaFoldDB" id="A0A4S4M0A4"/>
<gene>
    <name evidence="4" type="ORF">EW146_g2708</name>
</gene>
<dbReference type="SUPFAM" id="SSF51445">
    <property type="entry name" value="(Trans)glycosidases"/>
    <property type="match status" value="1"/>
</dbReference>
<feature type="domain" description="Beta-glucuronidase C-terminal" evidence="3">
    <location>
        <begin position="466"/>
        <end position="576"/>
    </location>
</feature>
<dbReference type="EMBL" id="SGPL01000082">
    <property type="protein sequence ID" value="THH18225.1"/>
    <property type="molecule type" value="Genomic_DNA"/>
</dbReference>
<reference evidence="4 5" key="1">
    <citation type="submission" date="2019-02" db="EMBL/GenBank/DDBJ databases">
        <title>Genome sequencing of the rare red list fungi Bondarzewia mesenterica.</title>
        <authorList>
            <person name="Buettner E."/>
            <person name="Kellner H."/>
        </authorList>
    </citation>
    <scope>NUCLEOTIDE SEQUENCE [LARGE SCALE GENOMIC DNA]</scope>
    <source>
        <strain evidence="4 5">DSM 108281</strain>
    </source>
</reference>
<sequence>MRFLSFALALTGLVDAQMTVYEPQGQVIFGGTESASGTTTASAAAATYTGAAAYDPTVLNAPAVPNPAPNTSFEIQLYSGGMNGLSIQHTGAFYGFSIEMSVSNQILGKNSSFLQVPFLNLLANIVERAGWVQIRVGGNSQESAVLVDSLPNGLILQKDTQNTSGTTKTPPLDYTRDLMYMMNNISSLVNARWFLGIPFFNTTPFSLSIMEAGEAILGDRLLGFQAGNEPDLYAAHQHRPSNYTAFDYFGEMAVLIDQIASDGSIPNRNNILLSPSIAEGTWSPEEVWNTGLATTFSSSLYSLSVERYPTDNCAAQFNTGAAIIQPQDVFPSFLNHSSGQNMVSPYTNSTLFAQQVGKPFMMFETNTASCGGFAGVSNSFGAALWALDYGLQMAYVNFTGALLHAGGQNAYYNPFTPPPTNQSSFRQWTVGPVYYSALVMAEILGPSNTSQVVDLFANSNNIFTPAYAIYENGNPTKVALFNYVTDSSGSSNYTAAIAVGGGSTGQTSATPSSVKVKYLSASSVASITDFTWAGQTFGNNFQADGRLQGNLDVKTVQCDTTTGTCSVQVPAPGFALVFLNEDSFSEVSPSSTVTYPTTIQTKAVNTIQVDPSVLATSNGHSGMADHLGTTSAGSSGALGVTQAVPGALTLFMLAAGAWVVARR</sequence>
<keyword evidence="2" id="KW-0732">Signal</keyword>
<dbReference type="Pfam" id="PF16862">
    <property type="entry name" value="Glyco_hydro_79C"/>
    <property type="match status" value="1"/>
</dbReference>
<accession>A0A4S4M0A4</accession>
<dbReference type="InterPro" id="IPR017853">
    <property type="entry name" value="GH"/>
</dbReference>
<keyword evidence="5" id="KW-1185">Reference proteome</keyword>
<dbReference type="OrthoDB" id="2796951at2759"/>
<feature type="chain" id="PRO_5020784321" description="Beta-glucuronidase C-terminal domain-containing protein" evidence="2">
    <location>
        <begin position="17"/>
        <end position="663"/>
    </location>
</feature>
<organism evidence="4 5">
    <name type="scientific">Bondarzewia mesenterica</name>
    <dbReference type="NCBI Taxonomy" id="1095465"/>
    <lineage>
        <taxon>Eukaryota</taxon>
        <taxon>Fungi</taxon>
        <taxon>Dikarya</taxon>
        <taxon>Basidiomycota</taxon>
        <taxon>Agaricomycotina</taxon>
        <taxon>Agaricomycetes</taxon>
        <taxon>Russulales</taxon>
        <taxon>Bondarzewiaceae</taxon>
        <taxon>Bondarzewia</taxon>
    </lineage>
</organism>
<feature type="signal peptide" evidence="2">
    <location>
        <begin position="1"/>
        <end position="16"/>
    </location>
</feature>
<keyword evidence="1" id="KW-0472">Membrane</keyword>
<dbReference type="PANTHER" id="PTHR36183">
    <property type="entry name" value="BETA-GLUCURONIDASE"/>
    <property type="match status" value="1"/>
</dbReference>
<evidence type="ECO:0000259" key="3">
    <source>
        <dbReference type="Pfam" id="PF16862"/>
    </source>
</evidence>
<keyword evidence="1" id="KW-1133">Transmembrane helix</keyword>
<proteinExistence type="predicted"/>
<protein>
    <recommendedName>
        <fullName evidence="3">Beta-glucuronidase C-terminal domain-containing protein</fullName>
    </recommendedName>
</protein>
<dbReference type="Proteomes" id="UP000310158">
    <property type="component" value="Unassembled WGS sequence"/>
</dbReference>
<evidence type="ECO:0000256" key="1">
    <source>
        <dbReference type="SAM" id="Phobius"/>
    </source>
</evidence>